<dbReference type="InterPro" id="IPR023346">
    <property type="entry name" value="Lysozyme-like_dom_sf"/>
</dbReference>
<accession>T1D5Z6</accession>
<dbReference type="Pfam" id="PF00912">
    <property type="entry name" value="Transgly"/>
    <property type="match status" value="1"/>
</dbReference>
<comment type="catalytic activity">
    <reaction evidence="10">
        <text>[GlcNAc-(1-&gt;4)-Mur2Ac(oyl-L-Ala-gamma-D-Glu-L-Lys-D-Ala-D-Ala)](n)-di-trans,octa-cis-undecaprenyl diphosphate + beta-D-GlcNAc-(1-&gt;4)-Mur2Ac(oyl-L-Ala-gamma-D-Glu-L-Lys-D-Ala-D-Ala)-di-trans,octa-cis-undecaprenyl diphosphate = [GlcNAc-(1-&gt;4)-Mur2Ac(oyl-L-Ala-gamma-D-Glu-L-Lys-D-Ala-D-Ala)](n+1)-di-trans,octa-cis-undecaprenyl diphosphate + di-trans,octa-cis-undecaprenyl diphosphate + H(+)</text>
        <dbReference type="Rhea" id="RHEA:23708"/>
        <dbReference type="Rhea" id="RHEA-COMP:9602"/>
        <dbReference type="Rhea" id="RHEA-COMP:9603"/>
        <dbReference type="ChEBI" id="CHEBI:15378"/>
        <dbReference type="ChEBI" id="CHEBI:58405"/>
        <dbReference type="ChEBI" id="CHEBI:60033"/>
        <dbReference type="ChEBI" id="CHEBI:78435"/>
        <dbReference type="EC" id="2.4.99.28"/>
    </reaction>
</comment>
<evidence type="ECO:0000256" key="4">
    <source>
        <dbReference type="ARBA" id="ARBA00022679"/>
    </source>
</evidence>
<dbReference type="GO" id="GO:0030288">
    <property type="term" value="C:outer membrane-bounded periplasmic space"/>
    <property type="evidence" value="ECO:0007669"/>
    <property type="project" value="TreeGrafter"/>
</dbReference>
<dbReference type="EMBL" id="AUZX01002361">
    <property type="protein sequence ID" value="EQD76904.1"/>
    <property type="molecule type" value="Genomic_DNA"/>
</dbReference>
<keyword evidence="8" id="KW-0961">Cell wall biogenesis/degradation</keyword>
<dbReference type="EC" id="2.4.99.28" evidence="9"/>
<proteinExistence type="predicted"/>
<comment type="caution">
    <text evidence="12">The sequence shown here is derived from an EMBL/GenBank/DDBJ whole genome shotgun (WGS) entry which is preliminary data.</text>
</comment>
<dbReference type="GO" id="GO:0008955">
    <property type="term" value="F:peptidoglycan glycosyltransferase activity"/>
    <property type="evidence" value="ECO:0007669"/>
    <property type="project" value="UniProtKB-EC"/>
</dbReference>
<dbReference type="GO" id="GO:0008360">
    <property type="term" value="P:regulation of cell shape"/>
    <property type="evidence" value="ECO:0007669"/>
    <property type="project" value="UniProtKB-KW"/>
</dbReference>
<dbReference type="InterPro" id="IPR036950">
    <property type="entry name" value="PBP_transglycosylase"/>
</dbReference>
<evidence type="ECO:0000256" key="9">
    <source>
        <dbReference type="ARBA" id="ARBA00044770"/>
    </source>
</evidence>
<comment type="subcellular location">
    <subcellularLocation>
        <location evidence="1">Cell membrane</location>
    </subcellularLocation>
</comment>
<evidence type="ECO:0000256" key="3">
    <source>
        <dbReference type="ARBA" id="ARBA00022676"/>
    </source>
</evidence>
<evidence type="ECO:0000259" key="11">
    <source>
        <dbReference type="Pfam" id="PF00912"/>
    </source>
</evidence>
<dbReference type="PANTHER" id="PTHR32282">
    <property type="entry name" value="BINDING PROTEIN TRANSPEPTIDASE, PUTATIVE-RELATED"/>
    <property type="match status" value="1"/>
</dbReference>
<dbReference type="AlphaFoldDB" id="T1D5Z6"/>
<keyword evidence="5" id="KW-0133">Cell shape</keyword>
<evidence type="ECO:0000256" key="1">
    <source>
        <dbReference type="ARBA" id="ARBA00004236"/>
    </source>
</evidence>
<evidence type="ECO:0000256" key="8">
    <source>
        <dbReference type="ARBA" id="ARBA00023316"/>
    </source>
</evidence>
<reference evidence="12" key="1">
    <citation type="submission" date="2013-08" db="EMBL/GenBank/DDBJ databases">
        <authorList>
            <person name="Mendez C."/>
            <person name="Richter M."/>
            <person name="Ferrer M."/>
            <person name="Sanchez J."/>
        </authorList>
    </citation>
    <scope>NUCLEOTIDE SEQUENCE</scope>
</reference>
<dbReference type="InterPro" id="IPR050396">
    <property type="entry name" value="Glycosyltr_51/Transpeptidase"/>
</dbReference>
<reference evidence="12" key="2">
    <citation type="journal article" date="2014" name="ISME J.">
        <title>Microbial stratification in low pH oxic and suboxic macroscopic growths along an acid mine drainage.</title>
        <authorList>
            <person name="Mendez-Garcia C."/>
            <person name="Mesa V."/>
            <person name="Sprenger R.R."/>
            <person name="Richter M."/>
            <person name="Diez M.S."/>
            <person name="Solano J."/>
            <person name="Bargiela R."/>
            <person name="Golyshina O.V."/>
            <person name="Manteca A."/>
            <person name="Ramos J.L."/>
            <person name="Gallego J.R."/>
            <person name="Llorente I."/>
            <person name="Martins Dos Santos V.A."/>
            <person name="Jensen O.N."/>
            <person name="Pelaez A.I."/>
            <person name="Sanchez J."/>
            <person name="Ferrer M."/>
        </authorList>
    </citation>
    <scope>NUCLEOTIDE SEQUENCE</scope>
</reference>
<evidence type="ECO:0000256" key="10">
    <source>
        <dbReference type="ARBA" id="ARBA00049902"/>
    </source>
</evidence>
<gene>
    <name evidence="12" type="ORF">B1A_03200</name>
</gene>
<dbReference type="SUPFAM" id="SSF53955">
    <property type="entry name" value="Lysozyme-like"/>
    <property type="match status" value="1"/>
</dbReference>
<dbReference type="Gene3D" id="1.10.3810.10">
    <property type="entry name" value="Biosynthetic peptidoglycan transglycosylase-like"/>
    <property type="match status" value="1"/>
</dbReference>
<feature type="domain" description="Glycosyl transferase family 51" evidence="11">
    <location>
        <begin position="14"/>
        <end position="168"/>
    </location>
</feature>
<name>T1D5Z6_9ZZZZ</name>
<keyword evidence="2" id="KW-1003">Cell membrane</keyword>
<organism evidence="12">
    <name type="scientific">mine drainage metagenome</name>
    <dbReference type="NCBI Taxonomy" id="410659"/>
    <lineage>
        <taxon>unclassified sequences</taxon>
        <taxon>metagenomes</taxon>
        <taxon>ecological metagenomes</taxon>
    </lineage>
</organism>
<evidence type="ECO:0000313" key="12">
    <source>
        <dbReference type="EMBL" id="EQD76904.1"/>
    </source>
</evidence>
<protein>
    <recommendedName>
        <fullName evidence="9">peptidoglycan glycosyltransferase</fullName>
        <ecNumber evidence="9">2.4.99.28</ecNumber>
    </recommendedName>
</protein>
<dbReference type="GO" id="GO:0071555">
    <property type="term" value="P:cell wall organization"/>
    <property type="evidence" value="ECO:0007669"/>
    <property type="project" value="UniProtKB-KW"/>
</dbReference>
<evidence type="ECO:0000256" key="7">
    <source>
        <dbReference type="ARBA" id="ARBA00023136"/>
    </source>
</evidence>
<keyword evidence="6" id="KW-0573">Peptidoglycan synthesis</keyword>
<evidence type="ECO:0000256" key="2">
    <source>
        <dbReference type="ARBA" id="ARBA00022475"/>
    </source>
</evidence>
<dbReference type="GO" id="GO:0005886">
    <property type="term" value="C:plasma membrane"/>
    <property type="evidence" value="ECO:0007669"/>
    <property type="project" value="UniProtKB-SubCell"/>
</dbReference>
<evidence type="ECO:0000256" key="6">
    <source>
        <dbReference type="ARBA" id="ARBA00022984"/>
    </source>
</evidence>
<keyword evidence="3 12" id="KW-0328">Glycosyltransferase</keyword>
<keyword evidence="4 12" id="KW-0808">Transferase</keyword>
<evidence type="ECO:0000256" key="5">
    <source>
        <dbReference type="ARBA" id="ARBA00022960"/>
    </source>
</evidence>
<dbReference type="PANTHER" id="PTHR32282:SF11">
    <property type="entry name" value="PENICILLIN-BINDING PROTEIN 1B"/>
    <property type="match status" value="1"/>
</dbReference>
<dbReference type="InterPro" id="IPR001264">
    <property type="entry name" value="Glyco_trans_51"/>
</dbReference>
<keyword evidence="7" id="KW-0472">Membrane</keyword>
<sequence>LDPLLIGSIYPRDGVDRIVVGPKQVPPLLPKALIAVEDRTFQTNWGIDPKGILRAAWVDLREHRYAEGGSTLTQELVRSYFLNDRRTLWRKLREAIMAVSLTAHFSKAEIMNAYINEIFLGQDGNLSVHGFGLASEYYFGEPLAELDLPQIAMLVAIVRGPTYYNPRLYPAGCWRGAIGSSVS</sequence>
<feature type="non-terminal residue" evidence="12">
    <location>
        <position position="1"/>
    </location>
</feature>
<dbReference type="GO" id="GO:0009252">
    <property type="term" value="P:peptidoglycan biosynthetic process"/>
    <property type="evidence" value="ECO:0007669"/>
    <property type="project" value="UniProtKB-KW"/>
</dbReference>
<feature type="non-terminal residue" evidence="12">
    <location>
        <position position="183"/>
    </location>
</feature>